<dbReference type="Pfam" id="PF03938">
    <property type="entry name" value="OmpH"/>
    <property type="match status" value="1"/>
</dbReference>
<dbReference type="PANTHER" id="PTHR35089:SF1">
    <property type="entry name" value="CHAPERONE PROTEIN SKP"/>
    <property type="match status" value="1"/>
</dbReference>
<dbReference type="SUPFAM" id="SSF111384">
    <property type="entry name" value="OmpH-like"/>
    <property type="match status" value="1"/>
</dbReference>
<feature type="compositionally biased region" description="Low complexity" evidence="4">
    <location>
        <begin position="29"/>
        <end position="47"/>
    </location>
</feature>
<evidence type="ECO:0000313" key="5">
    <source>
        <dbReference type="EMBL" id="SEN74165.1"/>
    </source>
</evidence>
<organism evidence="5 6">
    <name type="scientific">Chitinophaga rupis</name>
    <dbReference type="NCBI Taxonomy" id="573321"/>
    <lineage>
        <taxon>Bacteria</taxon>
        <taxon>Pseudomonadati</taxon>
        <taxon>Bacteroidota</taxon>
        <taxon>Chitinophagia</taxon>
        <taxon>Chitinophagales</taxon>
        <taxon>Chitinophagaceae</taxon>
        <taxon>Chitinophaga</taxon>
    </lineage>
</organism>
<evidence type="ECO:0000256" key="2">
    <source>
        <dbReference type="ARBA" id="ARBA00022729"/>
    </source>
</evidence>
<keyword evidence="3" id="KW-0175">Coiled coil</keyword>
<evidence type="ECO:0000313" key="6">
    <source>
        <dbReference type="Proteomes" id="UP000198984"/>
    </source>
</evidence>
<dbReference type="Gene3D" id="3.30.910.20">
    <property type="entry name" value="Skp domain"/>
    <property type="match status" value="1"/>
</dbReference>
<dbReference type="InterPro" id="IPR005632">
    <property type="entry name" value="Chaperone_Skp"/>
</dbReference>
<dbReference type="AlphaFoldDB" id="A0A1H8J1B7"/>
<dbReference type="STRING" id="573321.SAMN04488505_112144"/>
<dbReference type="EMBL" id="FOBB01000012">
    <property type="protein sequence ID" value="SEN74165.1"/>
    <property type="molecule type" value="Genomic_DNA"/>
</dbReference>
<reference evidence="5 6" key="1">
    <citation type="submission" date="2016-10" db="EMBL/GenBank/DDBJ databases">
        <authorList>
            <person name="de Groot N.N."/>
        </authorList>
    </citation>
    <scope>NUCLEOTIDE SEQUENCE [LARGE SCALE GENOMIC DNA]</scope>
    <source>
        <strain evidence="5 6">DSM 21039</strain>
    </source>
</reference>
<keyword evidence="2" id="KW-0732">Signal</keyword>
<dbReference type="SMART" id="SM00935">
    <property type="entry name" value="OmpH"/>
    <property type="match status" value="1"/>
</dbReference>
<dbReference type="GO" id="GO:0050821">
    <property type="term" value="P:protein stabilization"/>
    <property type="evidence" value="ECO:0007669"/>
    <property type="project" value="TreeGrafter"/>
</dbReference>
<dbReference type="Proteomes" id="UP000198984">
    <property type="component" value="Unassembled WGS sequence"/>
</dbReference>
<accession>A0A1H8J1B7</accession>
<dbReference type="InterPro" id="IPR024930">
    <property type="entry name" value="Skp_dom_sf"/>
</dbReference>
<feature type="coiled-coil region" evidence="3">
    <location>
        <begin position="59"/>
        <end position="146"/>
    </location>
</feature>
<comment type="similarity">
    <text evidence="1">Belongs to the Skp family.</text>
</comment>
<keyword evidence="6" id="KW-1185">Reference proteome</keyword>
<feature type="region of interest" description="Disordered" evidence="4">
    <location>
        <begin position="27"/>
        <end position="50"/>
    </location>
</feature>
<sequence>MHNVQQTVKNGCLVVLATGLFAACQQGGKSANTNTTASPATTSSTKAGDAGPRIAYVDLDSVEARYEYFKAKKSELEKRQQAIDNELKANVRALQNEAADFQRRANANQLTQAEGETAQRTLMEKQQQLEAKRQNLSQQYMEQEAKFNEDLQKRLDDFLKTFNADKKYSFIFSYRAGASNILYKDESLDITAPVIEGLNKANEGKTN</sequence>
<evidence type="ECO:0000256" key="3">
    <source>
        <dbReference type="SAM" id="Coils"/>
    </source>
</evidence>
<name>A0A1H8J1B7_9BACT</name>
<proteinExistence type="inferred from homology"/>
<dbReference type="GO" id="GO:0005829">
    <property type="term" value="C:cytosol"/>
    <property type="evidence" value="ECO:0007669"/>
    <property type="project" value="TreeGrafter"/>
</dbReference>
<gene>
    <name evidence="5" type="ORF">SAMN04488505_112144</name>
</gene>
<protein>
    <submittedName>
        <fullName evidence="5">Periplasmic chaperone for outer membrane proteins Skp</fullName>
    </submittedName>
</protein>
<dbReference type="PANTHER" id="PTHR35089">
    <property type="entry name" value="CHAPERONE PROTEIN SKP"/>
    <property type="match status" value="1"/>
</dbReference>
<evidence type="ECO:0000256" key="4">
    <source>
        <dbReference type="SAM" id="MobiDB-lite"/>
    </source>
</evidence>
<evidence type="ECO:0000256" key="1">
    <source>
        <dbReference type="ARBA" id="ARBA00009091"/>
    </source>
</evidence>
<dbReference type="GO" id="GO:0051082">
    <property type="term" value="F:unfolded protein binding"/>
    <property type="evidence" value="ECO:0007669"/>
    <property type="project" value="InterPro"/>
</dbReference>